<reference evidence="1 2" key="1">
    <citation type="submission" date="2018-09" db="EMBL/GenBank/DDBJ databases">
        <title>Genomic investigation of the strawberry pathogen Phytophthora fragariae indicates pathogenicity is determined by transcriptional variation in three key races.</title>
        <authorList>
            <person name="Adams T.M."/>
            <person name="Armitage A.D."/>
            <person name="Sobczyk M.K."/>
            <person name="Bates H.J."/>
            <person name="Dunwell J.M."/>
            <person name="Nellist C.F."/>
            <person name="Harrison R.J."/>
        </authorList>
    </citation>
    <scope>NUCLEOTIDE SEQUENCE [LARGE SCALE GENOMIC DNA]</scope>
    <source>
        <strain evidence="1 2">NOV-77</strain>
    </source>
</reference>
<proteinExistence type="predicted"/>
<accession>A0A6G0SJY9</accession>
<evidence type="ECO:0000313" key="1">
    <source>
        <dbReference type="EMBL" id="KAE9361000.1"/>
    </source>
</evidence>
<evidence type="ECO:0000313" key="2">
    <source>
        <dbReference type="Proteomes" id="UP000486351"/>
    </source>
</evidence>
<dbReference type="AlphaFoldDB" id="A0A6G0SJY9"/>
<dbReference type="EMBL" id="QXFY01000036">
    <property type="protein sequence ID" value="KAE9361000.1"/>
    <property type="molecule type" value="Genomic_DNA"/>
</dbReference>
<protein>
    <submittedName>
        <fullName evidence="1">Uncharacterized protein</fullName>
    </submittedName>
</protein>
<sequence length="133" mass="14638">MGMHMTIKLVTTQGAVNALLTSVVVYFPLFIVLILDAAAARASLLWIVFLLKHSRWLATKSCPCNANSRSSVRYTVTGESERLCSTLRVGVYEYDLTMPIRSLSAMISTDLVYASLCSSTPYTKLPSVPLLMN</sequence>
<comment type="caution">
    <text evidence="1">The sequence shown here is derived from an EMBL/GenBank/DDBJ whole genome shotgun (WGS) entry which is preliminary data.</text>
</comment>
<name>A0A6G0SJY9_9STRA</name>
<dbReference type="Proteomes" id="UP000486351">
    <property type="component" value="Unassembled WGS sequence"/>
</dbReference>
<organism evidence="1 2">
    <name type="scientific">Phytophthora fragariae</name>
    <dbReference type="NCBI Taxonomy" id="53985"/>
    <lineage>
        <taxon>Eukaryota</taxon>
        <taxon>Sar</taxon>
        <taxon>Stramenopiles</taxon>
        <taxon>Oomycota</taxon>
        <taxon>Peronosporomycetes</taxon>
        <taxon>Peronosporales</taxon>
        <taxon>Peronosporaceae</taxon>
        <taxon>Phytophthora</taxon>
    </lineage>
</organism>
<gene>
    <name evidence="1" type="ORF">PF008_g1463</name>
</gene>